<comment type="caution">
    <text evidence="1">The sequence shown here is derived from an EMBL/GenBank/DDBJ whole genome shotgun (WGS) entry which is preliminary data.</text>
</comment>
<dbReference type="EMBL" id="SRLO01000322">
    <property type="protein sequence ID" value="TNN61040.1"/>
    <property type="molecule type" value="Genomic_DNA"/>
</dbReference>
<organism evidence="1 2">
    <name type="scientific">Liparis tanakae</name>
    <name type="common">Tanaka's snailfish</name>
    <dbReference type="NCBI Taxonomy" id="230148"/>
    <lineage>
        <taxon>Eukaryota</taxon>
        <taxon>Metazoa</taxon>
        <taxon>Chordata</taxon>
        <taxon>Craniata</taxon>
        <taxon>Vertebrata</taxon>
        <taxon>Euteleostomi</taxon>
        <taxon>Actinopterygii</taxon>
        <taxon>Neopterygii</taxon>
        <taxon>Teleostei</taxon>
        <taxon>Neoteleostei</taxon>
        <taxon>Acanthomorphata</taxon>
        <taxon>Eupercaria</taxon>
        <taxon>Perciformes</taxon>
        <taxon>Cottioidei</taxon>
        <taxon>Cottales</taxon>
        <taxon>Liparidae</taxon>
        <taxon>Liparis</taxon>
    </lineage>
</organism>
<evidence type="ECO:0000313" key="2">
    <source>
        <dbReference type="Proteomes" id="UP000314294"/>
    </source>
</evidence>
<dbReference type="Proteomes" id="UP000314294">
    <property type="component" value="Unassembled WGS sequence"/>
</dbReference>
<name>A0A4Z2H693_9TELE</name>
<keyword evidence="2" id="KW-1185">Reference proteome</keyword>
<protein>
    <submittedName>
        <fullName evidence="1">Uncharacterized protein</fullName>
    </submittedName>
</protein>
<evidence type="ECO:0000313" key="1">
    <source>
        <dbReference type="EMBL" id="TNN61040.1"/>
    </source>
</evidence>
<gene>
    <name evidence="1" type="ORF">EYF80_028693</name>
</gene>
<dbReference type="AlphaFoldDB" id="A0A4Z2H693"/>
<sequence length="75" mass="7566">MGALPGLWELFLDYGSSSFALGSCGCVLDPPGEEVLSRSHGVGSGSDLRSSFRVTVTSTAGSLVFSILSGAILAA</sequence>
<reference evidence="1 2" key="1">
    <citation type="submission" date="2019-03" db="EMBL/GenBank/DDBJ databases">
        <title>First draft genome of Liparis tanakae, snailfish: a comprehensive survey of snailfish specific genes.</title>
        <authorList>
            <person name="Kim W."/>
            <person name="Song I."/>
            <person name="Jeong J.-H."/>
            <person name="Kim D."/>
            <person name="Kim S."/>
            <person name="Ryu S."/>
            <person name="Song J.Y."/>
            <person name="Lee S.K."/>
        </authorList>
    </citation>
    <scope>NUCLEOTIDE SEQUENCE [LARGE SCALE GENOMIC DNA]</scope>
    <source>
        <tissue evidence="1">Muscle</tissue>
    </source>
</reference>
<accession>A0A4Z2H693</accession>
<proteinExistence type="predicted"/>